<evidence type="ECO:0000256" key="4">
    <source>
        <dbReference type="ARBA" id="ARBA00022475"/>
    </source>
</evidence>
<protein>
    <submittedName>
        <fullName evidence="9">AI-2E family transporter</fullName>
    </submittedName>
</protein>
<feature type="transmembrane region" description="Helical" evidence="8">
    <location>
        <begin position="214"/>
        <end position="231"/>
    </location>
</feature>
<feature type="transmembrane region" description="Helical" evidence="8">
    <location>
        <begin position="237"/>
        <end position="263"/>
    </location>
</feature>
<dbReference type="EMBL" id="JADHQC010000007">
    <property type="protein sequence ID" value="MBL6811661.1"/>
    <property type="molecule type" value="Genomic_DNA"/>
</dbReference>
<evidence type="ECO:0000256" key="3">
    <source>
        <dbReference type="ARBA" id="ARBA00022448"/>
    </source>
</evidence>
<feature type="transmembrane region" description="Helical" evidence="8">
    <location>
        <begin position="275"/>
        <end position="298"/>
    </location>
</feature>
<evidence type="ECO:0000313" key="9">
    <source>
        <dbReference type="EMBL" id="MBL6811661.1"/>
    </source>
</evidence>
<comment type="similarity">
    <text evidence="2">Belongs to the autoinducer-2 exporter (AI-2E) (TC 2.A.86) family.</text>
</comment>
<feature type="transmembrane region" description="Helical" evidence="8">
    <location>
        <begin position="65"/>
        <end position="88"/>
    </location>
</feature>
<dbReference type="GO" id="GO:0055085">
    <property type="term" value="P:transmembrane transport"/>
    <property type="evidence" value="ECO:0007669"/>
    <property type="project" value="TreeGrafter"/>
</dbReference>
<feature type="transmembrane region" description="Helical" evidence="8">
    <location>
        <begin position="20"/>
        <end position="53"/>
    </location>
</feature>
<evidence type="ECO:0000256" key="2">
    <source>
        <dbReference type="ARBA" id="ARBA00009773"/>
    </source>
</evidence>
<comment type="subcellular location">
    <subcellularLocation>
        <location evidence="1">Cell membrane</location>
        <topology evidence="1">Multi-pass membrane protein</topology>
    </subcellularLocation>
</comment>
<accession>A0A937I771</accession>
<keyword evidence="7 8" id="KW-0472">Membrane</keyword>
<evidence type="ECO:0000256" key="8">
    <source>
        <dbReference type="SAM" id="Phobius"/>
    </source>
</evidence>
<name>A0A937I771_9GAMM</name>
<keyword evidence="4" id="KW-1003">Cell membrane</keyword>
<dbReference type="PANTHER" id="PTHR21716">
    <property type="entry name" value="TRANSMEMBRANE PROTEIN"/>
    <property type="match status" value="1"/>
</dbReference>
<proteinExistence type="inferred from homology"/>
<feature type="transmembrane region" description="Helical" evidence="8">
    <location>
        <begin position="155"/>
        <end position="174"/>
    </location>
</feature>
<reference evidence="9" key="1">
    <citation type="submission" date="2020-10" db="EMBL/GenBank/DDBJ databases">
        <title>Microbiome of the Black Sea water column analyzed by genome centric metagenomics.</title>
        <authorList>
            <person name="Cabello-Yeves P.J."/>
            <person name="Callieri C."/>
            <person name="Picazo A."/>
            <person name="Mehrshad M."/>
            <person name="Haro-Moreno J.M."/>
            <person name="Roda-Garcia J."/>
            <person name="Dzembekova N."/>
            <person name="Slabakova V."/>
            <person name="Slabakova N."/>
            <person name="Moncheva S."/>
            <person name="Rodriguez-Valera F."/>
        </authorList>
    </citation>
    <scope>NUCLEOTIDE SEQUENCE</scope>
    <source>
        <strain evidence="9">BS307-5m-G49</strain>
    </source>
</reference>
<keyword evidence="5 8" id="KW-0812">Transmembrane</keyword>
<gene>
    <name evidence="9" type="ORF">ISQ63_02115</name>
</gene>
<evidence type="ECO:0000313" key="10">
    <source>
        <dbReference type="Proteomes" id="UP000744438"/>
    </source>
</evidence>
<dbReference type="Pfam" id="PF01594">
    <property type="entry name" value="AI-2E_transport"/>
    <property type="match status" value="1"/>
</dbReference>
<keyword evidence="3" id="KW-0813">Transport</keyword>
<dbReference type="InterPro" id="IPR002549">
    <property type="entry name" value="AI-2E-like"/>
</dbReference>
<dbReference type="Proteomes" id="UP000744438">
    <property type="component" value="Unassembled WGS sequence"/>
</dbReference>
<sequence length="350" mass="39732">MINFLKNFFDKYFYDDEQYAALFILSIGIVILYFLGGIIAPVLVSILIAYILNGLMSFMEEKGNSRILALSVTLFIFGLFYLSIFLFLPFLSRQILLLVSDIPQIYESVNTFLSNQLAQYELQSNQLDEVIINAFSYVPTLFQNALLQLNSGFSAVMNALLYLIIVPFLVFFLLKDRDIFINHAKDLLPKKKNLLTKIWNDLNIQLYGYLRGKGLEMIIVALVTGFVFYFQEVNYSIILSILVGLSVLIPYVGAILVTIPVVLIGLFQWGLDSSFYIFITSYLIIQALDGNVLMPLLLGREVKLHPVIIITAVLIFGGIWGFWGLLLAIPIATFLRAIMLAWPTREDLIN</sequence>
<evidence type="ECO:0000256" key="7">
    <source>
        <dbReference type="ARBA" id="ARBA00023136"/>
    </source>
</evidence>
<comment type="caution">
    <text evidence="9">The sequence shown here is derived from an EMBL/GenBank/DDBJ whole genome shotgun (WGS) entry which is preliminary data.</text>
</comment>
<dbReference type="GO" id="GO:0005886">
    <property type="term" value="C:plasma membrane"/>
    <property type="evidence" value="ECO:0007669"/>
    <property type="project" value="UniProtKB-SubCell"/>
</dbReference>
<feature type="transmembrane region" description="Helical" evidence="8">
    <location>
        <begin position="304"/>
        <end position="335"/>
    </location>
</feature>
<evidence type="ECO:0000256" key="6">
    <source>
        <dbReference type="ARBA" id="ARBA00022989"/>
    </source>
</evidence>
<dbReference type="PANTHER" id="PTHR21716:SF53">
    <property type="entry name" value="PERMEASE PERM-RELATED"/>
    <property type="match status" value="1"/>
</dbReference>
<evidence type="ECO:0000256" key="1">
    <source>
        <dbReference type="ARBA" id="ARBA00004651"/>
    </source>
</evidence>
<keyword evidence="6 8" id="KW-1133">Transmembrane helix</keyword>
<evidence type="ECO:0000256" key="5">
    <source>
        <dbReference type="ARBA" id="ARBA00022692"/>
    </source>
</evidence>
<dbReference type="AlphaFoldDB" id="A0A937I771"/>
<organism evidence="9 10">
    <name type="scientific">SAR86 cluster bacterium</name>
    <dbReference type="NCBI Taxonomy" id="2030880"/>
    <lineage>
        <taxon>Bacteria</taxon>
        <taxon>Pseudomonadati</taxon>
        <taxon>Pseudomonadota</taxon>
        <taxon>Gammaproteobacteria</taxon>
        <taxon>SAR86 cluster</taxon>
    </lineage>
</organism>